<comment type="similarity">
    <text evidence="1">Belongs to the iron-containing alcohol dehydrogenase family.</text>
</comment>
<name>A0ABV1DAQ2_9FIRM</name>
<feature type="domain" description="Alcohol dehydrogenase iron-type/glycerol dehydrogenase GldA" evidence="5">
    <location>
        <begin position="8"/>
        <end position="174"/>
    </location>
</feature>
<dbReference type="PROSITE" id="PS00060">
    <property type="entry name" value="ADH_IRON_2"/>
    <property type="match status" value="1"/>
</dbReference>
<comment type="caution">
    <text evidence="7">The sequence shown here is derived from an EMBL/GenBank/DDBJ whole genome shotgun (WGS) entry which is preliminary data.</text>
</comment>
<keyword evidence="4" id="KW-0472">Membrane</keyword>
<sequence>MFEIVNNRQVIFGENKISDIPSLLKWYGCKKVFFATYSSSADSYHKIAGLLEEAGIGHVCYDQVAGEPDLHMINGGRDIFLAEGCDCTLALGGGSVIDTAKAIGMLAVNGGNVEDYQMNGKQVTAVPPLFIAVPTTSGTGAEATKTSVVLNNYNGLKKSLYHTTMIADIVILDPTLTTGLPRHITAATGMDALSHAIESYVSLNASPLTEMYGLKAIELINKSLKDACDDPQNLKARGDMMLGSYLGGLAITAGIGIAHIMAQPLGAMYKIPHGDACSIFLPAAMELNMDHAEARYARIAEALGVAEPESTDQENARRAVARVRAIREEIGAPVCLAPYIKETPDMDFIIDTVKKTTGHITCNPCPLTEQLMKDAFEKAMEQ</sequence>
<dbReference type="EMBL" id="JBBMFM010000105">
    <property type="protein sequence ID" value="MEQ2427445.1"/>
    <property type="molecule type" value="Genomic_DNA"/>
</dbReference>
<keyword evidence="4" id="KW-0812">Transmembrane</keyword>
<evidence type="ECO:0000313" key="7">
    <source>
        <dbReference type="EMBL" id="MEQ2427445.1"/>
    </source>
</evidence>
<proteinExistence type="inferred from homology"/>
<feature type="transmembrane region" description="Helical" evidence="4">
    <location>
        <begin position="242"/>
        <end position="262"/>
    </location>
</feature>
<evidence type="ECO:0000256" key="3">
    <source>
        <dbReference type="ARBA" id="ARBA00023027"/>
    </source>
</evidence>
<keyword evidence="2" id="KW-0560">Oxidoreductase</keyword>
<dbReference type="Gene3D" id="3.40.50.1970">
    <property type="match status" value="1"/>
</dbReference>
<evidence type="ECO:0000259" key="5">
    <source>
        <dbReference type="Pfam" id="PF00465"/>
    </source>
</evidence>
<feature type="domain" description="Fe-containing alcohol dehydrogenase-like C-terminal" evidence="6">
    <location>
        <begin position="185"/>
        <end position="380"/>
    </location>
</feature>
<dbReference type="InterPro" id="IPR056798">
    <property type="entry name" value="ADH_Fe_C"/>
</dbReference>
<organism evidence="7 8">
    <name type="scientific">Enterocloster hominis</name>
    <name type="common">ex Hitch et al. 2024</name>
    <dbReference type="NCBI Taxonomy" id="1917870"/>
    <lineage>
        <taxon>Bacteria</taxon>
        <taxon>Bacillati</taxon>
        <taxon>Bacillota</taxon>
        <taxon>Clostridia</taxon>
        <taxon>Lachnospirales</taxon>
        <taxon>Lachnospiraceae</taxon>
        <taxon>Enterocloster</taxon>
    </lineage>
</organism>
<dbReference type="Pfam" id="PF25137">
    <property type="entry name" value="ADH_Fe_C"/>
    <property type="match status" value="1"/>
</dbReference>
<dbReference type="PROSITE" id="PS00913">
    <property type="entry name" value="ADH_IRON_1"/>
    <property type="match status" value="1"/>
</dbReference>
<evidence type="ECO:0000259" key="6">
    <source>
        <dbReference type="Pfam" id="PF25137"/>
    </source>
</evidence>
<dbReference type="Proteomes" id="UP001454086">
    <property type="component" value="Unassembled WGS sequence"/>
</dbReference>
<reference evidence="7 8" key="1">
    <citation type="submission" date="2024-03" db="EMBL/GenBank/DDBJ databases">
        <title>Human intestinal bacterial collection.</title>
        <authorList>
            <person name="Pauvert C."/>
            <person name="Hitch T.C.A."/>
            <person name="Clavel T."/>
        </authorList>
    </citation>
    <scope>NUCLEOTIDE SEQUENCE [LARGE SCALE GENOMIC DNA]</scope>
    <source>
        <strain evidence="7 8">CLA-SR-H021</strain>
    </source>
</reference>
<dbReference type="InterPro" id="IPR001670">
    <property type="entry name" value="ADH_Fe/GldA"/>
</dbReference>
<dbReference type="Gene3D" id="1.20.1090.10">
    <property type="entry name" value="Dehydroquinate synthase-like - alpha domain"/>
    <property type="match status" value="1"/>
</dbReference>
<dbReference type="PANTHER" id="PTHR11496:SF102">
    <property type="entry name" value="ALCOHOL DEHYDROGENASE 4"/>
    <property type="match status" value="1"/>
</dbReference>
<evidence type="ECO:0000256" key="2">
    <source>
        <dbReference type="ARBA" id="ARBA00023002"/>
    </source>
</evidence>
<evidence type="ECO:0000313" key="8">
    <source>
        <dbReference type="Proteomes" id="UP001454086"/>
    </source>
</evidence>
<dbReference type="SUPFAM" id="SSF56796">
    <property type="entry name" value="Dehydroquinate synthase-like"/>
    <property type="match status" value="1"/>
</dbReference>
<dbReference type="InterPro" id="IPR039697">
    <property type="entry name" value="Alcohol_dehydrogenase_Fe"/>
</dbReference>
<protein>
    <submittedName>
        <fullName evidence="7">Iron-containing alcohol dehydrogenase</fullName>
    </submittedName>
</protein>
<keyword evidence="3" id="KW-0520">NAD</keyword>
<dbReference type="PANTHER" id="PTHR11496">
    <property type="entry name" value="ALCOHOL DEHYDROGENASE"/>
    <property type="match status" value="1"/>
</dbReference>
<accession>A0ABV1DAQ2</accession>
<evidence type="ECO:0000256" key="1">
    <source>
        <dbReference type="ARBA" id="ARBA00007358"/>
    </source>
</evidence>
<dbReference type="InterPro" id="IPR018211">
    <property type="entry name" value="ADH_Fe_CS"/>
</dbReference>
<evidence type="ECO:0000256" key="4">
    <source>
        <dbReference type="SAM" id="Phobius"/>
    </source>
</evidence>
<keyword evidence="4" id="KW-1133">Transmembrane helix</keyword>
<dbReference type="CDD" id="cd14863">
    <property type="entry name" value="Fe-ADH-like"/>
    <property type="match status" value="1"/>
</dbReference>
<dbReference type="RefSeq" id="WP_008721404.1">
    <property type="nucleotide sequence ID" value="NZ_JBBMFM010000105.1"/>
</dbReference>
<gene>
    <name evidence="7" type="ORF">WMQ36_20980</name>
</gene>
<dbReference type="Pfam" id="PF00465">
    <property type="entry name" value="Fe-ADH"/>
    <property type="match status" value="1"/>
</dbReference>
<keyword evidence="8" id="KW-1185">Reference proteome</keyword>